<dbReference type="InterPro" id="IPR056792">
    <property type="entry name" value="PRC_RimM"/>
</dbReference>
<dbReference type="HAMAP" id="MF_00014">
    <property type="entry name" value="Ribosome_mat_RimM"/>
    <property type="match status" value="1"/>
</dbReference>
<dbReference type="RefSeq" id="WP_004328880.1">
    <property type="nucleotide sequence ID" value="NZ_BAAFKT010000004.1"/>
</dbReference>
<evidence type="ECO:0000256" key="5">
    <source>
        <dbReference type="HAMAP-Rule" id="MF_00014"/>
    </source>
</evidence>
<keyword evidence="3 5" id="KW-0698">rRNA processing</keyword>
<dbReference type="InterPro" id="IPR011961">
    <property type="entry name" value="RimM"/>
</dbReference>
<dbReference type="Gene3D" id="2.30.30.240">
    <property type="entry name" value="PRC-barrel domain"/>
    <property type="match status" value="1"/>
</dbReference>
<dbReference type="Gene3D" id="2.40.30.60">
    <property type="entry name" value="RimM"/>
    <property type="match status" value="1"/>
</dbReference>
<dbReference type="EMBL" id="MNQH01000001">
    <property type="protein sequence ID" value="OKY96844.1"/>
    <property type="molecule type" value="Genomic_DNA"/>
</dbReference>
<evidence type="ECO:0000313" key="9">
    <source>
        <dbReference type="Proteomes" id="UP000187417"/>
    </source>
</evidence>
<dbReference type="GO" id="GO:0042274">
    <property type="term" value="P:ribosomal small subunit biogenesis"/>
    <property type="evidence" value="ECO:0007669"/>
    <property type="project" value="UniProtKB-UniRule"/>
</dbReference>
<name>A0A1Q6FDA3_9BACT</name>
<dbReference type="Pfam" id="PF01782">
    <property type="entry name" value="RimM"/>
    <property type="match status" value="1"/>
</dbReference>
<gene>
    <name evidence="5" type="primary">rimM</name>
    <name evidence="8" type="ORF">BHV66_02010</name>
</gene>
<sequence>MLLSVARVSKLFGVEGGVLLNLYTTFPDDFSTEEPLFVKIDSLAVPLFCDRFERRGKTNALATFADIDSARRAEEFIGRELYLEHEDDENDEFYLEDLIGFRVRIGTLKGEITDYYDSEANPLFEVEIGGKRILVPAVEEFIAGIDFEGRTVKMVLPEGLIEL</sequence>
<evidence type="ECO:0000259" key="7">
    <source>
        <dbReference type="Pfam" id="PF24986"/>
    </source>
</evidence>
<dbReference type="NCBIfam" id="TIGR02273">
    <property type="entry name" value="16S_RimM"/>
    <property type="match status" value="1"/>
</dbReference>
<comment type="similarity">
    <text evidence="5">Belongs to the RimM family.</text>
</comment>
<dbReference type="InterPro" id="IPR036976">
    <property type="entry name" value="RimM_N_sf"/>
</dbReference>
<comment type="caution">
    <text evidence="8">The sequence shown here is derived from an EMBL/GenBank/DDBJ whole genome shotgun (WGS) entry which is preliminary data.</text>
</comment>
<dbReference type="SUPFAM" id="SSF50346">
    <property type="entry name" value="PRC-barrel domain"/>
    <property type="match status" value="1"/>
</dbReference>
<dbReference type="GO" id="GO:0005840">
    <property type="term" value="C:ribosome"/>
    <property type="evidence" value="ECO:0007669"/>
    <property type="project" value="InterPro"/>
</dbReference>
<evidence type="ECO:0000256" key="4">
    <source>
        <dbReference type="ARBA" id="ARBA00023186"/>
    </source>
</evidence>
<dbReference type="PANTHER" id="PTHR33692:SF1">
    <property type="entry name" value="RIBOSOME MATURATION FACTOR RIMM"/>
    <property type="match status" value="1"/>
</dbReference>
<dbReference type="PANTHER" id="PTHR33692">
    <property type="entry name" value="RIBOSOME MATURATION FACTOR RIMM"/>
    <property type="match status" value="1"/>
</dbReference>
<comment type="domain">
    <text evidence="5">The PRC barrel domain binds ribosomal protein uS19.</text>
</comment>
<dbReference type="Pfam" id="PF24986">
    <property type="entry name" value="PRC_RimM"/>
    <property type="match status" value="1"/>
</dbReference>
<evidence type="ECO:0000256" key="1">
    <source>
        <dbReference type="ARBA" id="ARBA00022490"/>
    </source>
</evidence>
<accession>A0A1Q6FDA3</accession>
<evidence type="ECO:0000259" key="6">
    <source>
        <dbReference type="Pfam" id="PF01782"/>
    </source>
</evidence>
<dbReference type="GeneID" id="73803180"/>
<reference evidence="8 9" key="1">
    <citation type="journal article" date="2016" name="Nat. Biotechnol.">
        <title>Measurement of bacterial replication rates in microbial communities.</title>
        <authorList>
            <person name="Brown C.T."/>
            <person name="Olm M.R."/>
            <person name="Thomas B.C."/>
            <person name="Banfield J.F."/>
        </authorList>
    </citation>
    <scope>NUCLEOTIDE SEQUENCE [LARGE SCALE GENOMIC DNA]</scope>
    <source>
        <strain evidence="8">CAG:67_53_122</strain>
    </source>
</reference>
<dbReference type="GO" id="GO:0006364">
    <property type="term" value="P:rRNA processing"/>
    <property type="evidence" value="ECO:0007669"/>
    <property type="project" value="UniProtKB-UniRule"/>
</dbReference>
<comment type="subunit">
    <text evidence="5">Binds ribosomal protein uS19.</text>
</comment>
<protein>
    <recommendedName>
        <fullName evidence="5">Ribosome maturation factor RimM</fullName>
    </recommendedName>
</protein>
<dbReference type="STRING" id="28117.BHV66_02010"/>
<keyword evidence="2 5" id="KW-0690">Ribosome biogenesis</keyword>
<dbReference type="SUPFAM" id="SSF50447">
    <property type="entry name" value="Translation proteins"/>
    <property type="match status" value="1"/>
</dbReference>
<comment type="function">
    <text evidence="5">An accessory protein needed during the final step in the assembly of 30S ribosomal subunit, possibly for assembly of the head region. Essential for efficient processing of 16S rRNA. May be needed both before and after RbfA during the maturation of 16S rRNA. It has affinity for free ribosomal 30S subunits but not for 70S ribosomes.</text>
</comment>
<dbReference type="InterPro" id="IPR002676">
    <property type="entry name" value="RimM_N"/>
</dbReference>
<comment type="subcellular location">
    <subcellularLocation>
        <location evidence="5">Cytoplasm</location>
    </subcellularLocation>
</comment>
<feature type="domain" description="Ribosome maturation factor RimM PRC barrel" evidence="7">
    <location>
        <begin position="96"/>
        <end position="160"/>
    </location>
</feature>
<dbReference type="GO" id="GO:0005737">
    <property type="term" value="C:cytoplasm"/>
    <property type="evidence" value="ECO:0007669"/>
    <property type="project" value="UniProtKB-SubCell"/>
</dbReference>
<evidence type="ECO:0000256" key="3">
    <source>
        <dbReference type="ARBA" id="ARBA00022552"/>
    </source>
</evidence>
<dbReference type="InterPro" id="IPR011033">
    <property type="entry name" value="PRC_barrel-like_sf"/>
</dbReference>
<feature type="domain" description="RimM N-terminal" evidence="6">
    <location>
        <begin position="5"/>
        <end position="86"/>
    </location>
</feature>
<dbReference type="Proteomes" id="UP000187417">
    <property type="component" value="Unassembled WGS sequence"/>
</dbReference>
<keyword evidence="4 5" id="KW-0143">Chaperone</keyword>
<dbReference type="GO" id="GO:0043022">
    <property type="term" value="F:ribosome binding"/>
    <property type="evidence" value="ECO:0007669"/>
    <property type="project" value="InterPro"/>
</dbReference>
<organism evidence="8 9">
    <name type="scientific">Alistipes putredinis</name>
    <dbReference type="NCBI Taxonomy" id="28117"/>
    <lineage>
        <taxon>Bacteria</taxon>
        <taxon>Pseudomonadati</taxon>
        <taxon>Bacteroidota</taxon>
        <taxon>Bacteroidia</taxon>
        <taxon>Bacteroidales</taxon>
        <taxon>Rikenellaceae</taxon>
        <taxon>Alistipes</taxon>
    </lineage>
</organism>
<keyword evidence="1 5" id="KW-0963">Cytoplasm</keyword>
<evidence type="ECO:0000256" key="2">
    <source>
        <dbReference type="ARBA" id="ARBA00022517"/>
    </source>
</evidence>
<dbReference type="InterPro" id="IPR009000">
    <property type="entry name" value="Transl_B-barrel_sf"/>
</dbReference>
<proteinExistence type="inferred from homology"/>
<evidence type="ECO:0000313" key="8">
    <source>
        <dbReference type="EMBL" id="OKY96844.1"/>
    </source>
</evidence>
<dbReference type="AlphaFoldDB" id="A0A1Q6FDA3"/>